<reference evidence="1 2" key="1">
    <citation type="journal article" date="2023" name="Sci. Data">
        <title>Genome assembly of the Korean intertidal mud-creeper Batillaria attramentaria.</title>
        <authorList>
            <person name="Patra A.K."/>
            <person name="Ho P.T."/>
            <person name="Jun S."/>
            <person name="Lee S.J."/>
            <person name="Kim Y."/>
            <person name="Won Y.J."/>
        </authorList>
    </citation>
    <scope>NUCLEOTIDE SEQUENCE [LARGE SCALE GENOMIC DNA]</scope>
    <source>
        <strain evidence="1">Wonlab-2016</strain>
    </source>
</reference>
<dbReference type="Proteomes" id="UP001519460">
    <property type="component" value="Unassembled WGS sequence"/>
</dbReference>
<evidence type="ECO:0000313" key="1">
    <source>
        <dbReference type="EMBL" id="KAK7484433.1"/>
    </source>
</evidence>
<organism evidence="1 2">
    <name type="scientific">Batillaria attramentaria</name>
    <dbReference type="NCBI Taxonomy" id="370345"/>
    <lineage>
        <taxon>Eukaryota</taxon>
        <taxon>Metazoa</taxon>
        <taxon>Spiralia</taxon>
        <taxon>Lophotrochozoa</taxon>
        <taxon>Mollusca</taxon>
        <taxon>Gastropoda</taxon>
        <taxon>Caenogastropoda</taxon>
        <taxon>Sorbeoconcha</taxon>
        <taxon>Cerithioidea</taxon>
        <taxon>Batillariidae</taxon>
        <taxon>Batillaria</taxon>
    </lineage>
</organism>
<protein>
    <recommendedName>
        <fullName evidence="3">Ricin B lectin domain-containing protein</fullName>
    </recommendedName>
</protein>
<evidence type="ECO:0000313" key="2">
    <source>
        <dbReference type="Proteomes" id="UP001519460"/>
    </source>
</evidence>
<proteinExistence type="predicted"/>
<dbReference type="EMBL" id="JACVVK020000210">
    <property type="protein sequence ID" value="KAK7484433.1"/>
    <property type="molecule type" value="Genomic_DNA"/>
</dbReference>
<dbReference type="AlphaFoldDB" id="A0ABD0KBF8"/>
<sequence>NCGVNPGKGSNVTLMYSCGSDASDFRWEWQQTGSGHIARFRYRGGGVIKGNDSATIQAASRVGK</sequence>
<keyword evidence="2" id="KW-1185">Reference proteome</keyword>
<feature type="non-terminal residue" evidence="1">
    <location>
        <position position="1"/>
    </location>
</feature>
<evidence type="ECO:0008006" key="3">
    <source>
        <dbReference type="Google" id="ProtNLM"/>
    </source>
</evidence>
<comment type="caution">
    <text evidence="1">The sequence shown here is derived from an EMBL/GenBank/DDBJ whole genome shotgun (WGS) entry which is preliminary data.</text>
</comment>
<gene>
    <name evidence="1" type="ORF">BaRGS_00024318</name>
</gene>
<feature type="non-terminal residue" evidence="1">
    <location>
        <position position="64"/>
    </location>
</feature>
<accession>A0ABD0KBF8</accession>
<name>A0ABD0KBF8_9CAEN</name>